<feature type="region of interest" description="Disordered" evidence="1">
    <location>
        <begin position="2086"/>
        <end position="2117"/>
    </location>
</feature>
<sequence length="2523" mass="280124">MGERQKRSTRNWKQLDDDSCFIIAVPTLLNSLRTPFKVFPPRASGRKLQPLQLARLAASTPPPPAANRQTQVTELAAKTGKETCKIRVIIWHQAEIHSTVRTGTDVVSPLAAQRCEATTFLIELHTIGAHNCEVLIYRRRVTQDVSRKAWSNDKRITKIWNYFPSIVTNFTGRMSLRAPIEIYAGRGTRESGIRKEMLAATRSAGELATVGLHDRSRLRLNVAVDQDLSRVLDGRVTEAGPSAGGLLRGSCRSRAEGDAQFRGAGEGNCSGPTLLTSTGTISRNLTSPQGRGGRDGRTEAKYGAPDAINPWLVTSRRVHRAEYVHRLRDRGRRLAEPVASSYAERDAESNPTLLRHTFAVDWRNERGTSVLRIDEENSVTEERIERMREDGERERKRQRRREESDNEKQLCQHQTTAVAIQIHPQERSVAAVCGRHIRQPALQHTPLASKRNCVRRVNSPDQTARSNSSRPLAWWGRTGRPRISSSFASPSVTHSWAKHATPHSRQVHVGAAVALIWACPLSNWLRDLGMGRYWLYRRSSLTGADWRTVFLHVLAIVAIFLVFAAWSENGAIPKCQGGEKREISEKRQPADQRHRPARLFPLVKIRDTPLLYDRLGSERGQGQRTGKQPGRMPAVFLFFKGALLALRSGCHARERKHARVRNKTAAALVFQKTDTDEDKIAHSHMAIGHPPSSQPVGDRGGAVVRSFTQDEIKAIIHANDEGHRCQNNVPIYATIRQDQASFHIRPAAREDHHMGICRWPVTFFGVLPFPPSQHSGAAPCPHRFTHIGTEETLVKSLTSKLTRRAPTETKQNLTEKDKLGAAYVKPELLFLDSSAQDVKTVTGGIGFRANNRRASRDKIVLCSSGRAHTSYWTPENSPVTSKDCMGEREGERERVEHSPAWAIINPTPPFHILTYRPLCIPTTTTIKPKVGEDVQAGVWVLERGRGEGFIKAVKTVAAIGTTSAAKTLSLTTTEKGLAALHLQSVIATLPLPALMEHGAFQPPAFLLLPCLSHGHKKAVTTSVDLCFTPVGVGPLVFIRGSMDIEDYCNILDDEMLPTLWCFYGMDPCYFQDDNPRCHIPDLNPIEHLCDELDRRVRSRQAKPKSIAQLMEWLQEEWRRIPVNVLQTLVESMPNRVAAVIAARGICRFPATVDSARHRPKYPELTRVTYNNVPYHSHHVTRDEMSQVDTNLIAIWLVELRCKLIESPVSIKEVAVAELLDHSPPTKANPFSTRSGHRIFACENRAGDAAVNSLYNKPLTSERGAGSPAGNQSGGAVQKTGRNESSSRLAVCRTWLRANLIIRSSASPGIGRRHKSPARDTGTRQSPAPCCVPIELLRRRSRCLHVMPTDTATELTSPSHDRTSVATAQTKPPLHCMWRLLPYAYSATTLLCGWRSTNPQGNTPLASLYKGSRNNTTCILSEIEDENVSGKMSYNDICRAQCGNIAARSYSILHSTDNVQPLFCHHIMGADSNTGQSEHFSNANTNPKKNVWLTKRITCENKRKLYNAARTSNNPDNESLQEILHILSKISVERKRGLTPCCVATFFTKNFIVRHFATNIFVYIFAQDSRGVQERGISSSVINIHLDFSSTAGFCSQWCVVNCCNFTHRPLKRSSAFDVTARDQWMSRRSLVSGCNTSSFSQPHCGYCFLLRAPSVYSTEQTPACLQHFATRHCLLVWQERRGWLLSSDGRNTDSMYHLHDGHWFLLRESRVHSCEQTTAMTGAADSNNSLELGRHAPRPEQIVLTATASSAKGARVIKWEGWGGGRVGPRAASTTSATRVFVNASGEHGICADSKKTLDISHCRVSMSLSSSDAAKLLAFNYSTAIKTCGCNTIRPCLEEGDDLPPPPESLKGSEILYKGRKIEKVCMNKPPTHVANHTQSTNTPTPHLSPRAPNPCDNDTDWVGTEHATGSVATYSSFPTPGIPSSFHLCFARISFALRSSRNDRGVPRVWWLALTSADLSSMRTLPRTGTWHRLFNHVLYIFREYGTAPERKGGENGRSQWKPVDQRHRSARFPRAKIRGSTRRESNPIRLGRLMATHHMPQRLYAQGSQLACSLPVGDLTQPDSILTSYTTLDVACSRRGATVGSSAHPSDGHIGVAGSKQATTRSSSRGCTARPTARAIPALPPLCLRAFTDLPPHPTPLRRELLPSWGSWSFVVPVPAAASATHGRPSSNLQPAVLKTPLRRFPRTTTVQLPHLSTHPPVITAICQHHTALPSLFLAPRGSCTQQGISGRCCELLSCEKSDLLNFLHVSVCGWLKLTSTNPQYVVCWLREALSAASQSQAAALHTRTHTHATNNNNLPVSAKDVRSSVLPHAFTMMTSSWYMVHKVKLLYKYHENGTPDITGQWCAWGGVGEGEKAGLVSPDIDYRGHDSQLCLFVGILAVQAQPEYARMIPKPSCVLCHPKHEQWDLKRPKGSAYTGFKTSTVLKTPIWLKTHPRNSGRVSRRTKKELHNYAVLKLVQKISSTHQSLTKQKLDVDIRVRQKPPAKQAARRGRLPAVWSATLAPSHAVQCALYNLREL</sequence>
<comment type="caution">
    <text evidence="2">The sequence shown here is derived from an EMBL/GenBank/DDBJ whole genome shotgun (WGS) entry which is preliminary data.</text>
</comment>
<feature type="compositionally biased region" description="Polar residues" evidence="1">
    <location>
        <begin position="270"/>
        <end position="289"/>
    </location>
</feature>
<protein>
    <submittedName>
        <fullName evidence="2">Uncharacterized protein</fullName>
    </submittedName>
</protein>
<feature type="compositionally biased region" description="Polar residues" evidence="1">
    <location>
        <begin position="2103"/>
        <end position="2113"/>
    </location>
</feature>
<feature type="compositionally biased region" description="Basic and acidic residues" evidence="1">
    <location>
        <begin position="380"/>
        <end position="410"/>
    </location>
</feature>
<reference evidence="2 3" key="1">
    <citation type="submission" date="2023-02" db="EMBL/GenBank/DDBJ databases">
        <title>LHISI_Scaffold_Assembly.</title>
        <authorList>
            <person name="Stuart O.P."/>
            <person name="Cleave R."/>
            <person name="Magrath M.J.L."/>
            <person name="Mikheyev A.S."/>
        </authorList>
    </citation>
    <scope>NUCLEOTIDE SEQUENCE [LARGE SCALE GENOMIC DNA]</scope>
    <source>
        <strain evidence="2">Daus_M_001</strain>
        <tissue evidence="2">Leg muscle</tissue>
    </source>
</reference>
<dbReference type="InterPro" id="IPR036397">
    <property type="entry name" value="RNaseH_sf"/>
</dbReference>
<dbReference type="Gene3D" id="3.30.420.10">
    <property type="entry name" value="Ribonuclease H-like superfamily/Ribonuclease H"/>
    <property type="match status" value="1"/>
</dbReference>
<feature type="region of interest" description="Disordered" evidence="1">
    <location>
        <begin position="1306"/>
        <end position="1325"/>
    </location>
</feature>
<accession>A0ABQ9H927</accession>
<dbReference type="Proteomes" id="UP001159363">
    <property type="component" value="Chromosome 5"/>
</dbReference>
<evidence type="ECO:0000313" key="2">
    <source>
        <dbReference type="EMBL" id="KAJ8880812.1"/>
    </source>
</evidence>
<proteinExistence type="predicted"/>
<keyword evidence="3" id="KW-1185">Reference proteome</keyword>
<evidence type="ECO:0000313" key="3">
    <source>
        <dbReference type="Proteomes" id="UP001159363"/>
    </source>
</evidence>
<feature type="region of interest" description="Disordered" evidence="1">
    <location>
        <begin position="262"/>
        <end position="302"/>
    </location>
</feature>
<gene>
    <name evidence="2" type="ORF">PR048_017283</name>
</gene>
<name>A0ABQ9H927_9NEOP</name>
<feature type="region of interest" description="Disordered" evidence="1">
    <location>
        <begin position="380"/>
        <end position="412"/>
    </location>
</feature>
<feature type="region of interest" description="Disordered" evidence="1">
    <location>
        <begin position="1993"/>
        <end position="2012"/>
    </location>
</feature>
<dbReference type="EMBL" id="JARBHB010000006">
    <property type="protein sequence ID" value="KAJ8880812.1"/>
    <property type="molecule type" value="Genomic_DNA"/>
</dbReference>
<feature type="region of interest" description="Disordered" evidence="1">
    <location>
        <begin position="1258"/>
        <end position="1284"/>
    </location>
</feature>
<evidence type="ECO:0000256" key="1">
    <source>
        <dbReference type="SAM" id="MobiDB-lite"/>
    </source>
</evidence>
<organism evidence="2 3">
    <name type="scientific">Dryococelus australis</name>
    <dbReference type="NCBI Taxonomy" id="614101"/>
    <lineage>
        <taxon>Eukaryota</taxon>
        <taxon>Metazoa</taxon>
        <taxon>Ecdysozoa</taxon>
        <taxon>Arthropoda</taxon>
        <taxon>Hexapoda</taxon>
        <taxon>Insecta</taxon>
        <taxon>Pterygota</taxon>
        <taxon>Neoptera</taxon>
        <taxon>Polyneoptera</taxon>
        <taxon>Phasmatodea</taxon>
        <taxon>Verophasmatodea</taxon>
        <taxon>Anareolatae</taxon>
        <taxon>Phasmatidae</taxon>
        <taxon>Eurycanthinae</taxon>
        <taxon>Dryococelus</taxon>
    </lineage>
</organism>